<keyword evidence="4" id="KW-1185">Reference proteome</keyword>
<dbReference type="STRING" id="133385.A0A2T9YAE4"/>
<dbReference type="OrthoDB" id="10257697at2759"/>
<feature type="domain" description="Cytochrome b5 heme-binding" evidence="2">
    <location>
        <begin position="4"/>
        <end position="103"/>
    </location>
</feature>
<name>A0A2T9YAE4_9FUNG</name>
<dbReference type="Proteomes" id="UP000245383">
    <property type="component" value="Unassembled WGS sequence"/>
</dbReference>
<dbReference type="EMBL" id="MBFR01000325">
    <property type="protein sequence ID" value="PVU89284.1"/>
    <property type="molecule type" value="Genomic_DNA"/>
</dbReference>
<evidence type="ECO:0000259" key="2">
    <source>
        <dbReference type="SMART" id="SM01117"/>
    </source>
</evidence>
<dbReference type="GO" id="GO:0016020">
    <property type="term" value="C:membrane"/>
    <property type="evidence" value="ECO:0007669"/>
    <property type="project" value="TreeGrafter"/>
</dbReference>
<dbReference type="InterPro" id="IPR001199">
    <property type="entry name" value="Cyt_B5-like_heme/steroid-bd"/>
</dbReference>
<dbReference type="AlphaFoldDB" id="A0A2T9YAE4"/>
<comment type="caution">
    <text evidence="3">The sequence shown here is derived from an EMBL/GenBank/DDBJ whole genome shotgun (WGS) entry which is preliminary data.</text>
</comment>
<dbReference type="Pfam" id="PF00173">
    <property type="entry name" value="Cyt-b5"/>
    <property type="match status" value="1"/>
</dbReference>
<organism evidence="3 4">
    <name type="scientific">Smittium simulii</name>
    <dbReference type="NCBI Taxonomy" id="133385"/>
    <lineage>
        <taxon>Eukaryota</taxon>
        <taxon>Fungi</taxon>
        <taxon>Fungi incertae sedis</taxon>
        <taxon>Zoopagomycota</taxon>
        <taxon>Kickxellomycotina</taxon>
        <taxon>Harpellomycetes</taxon>
        <taxon>Harpellales</taxon>
        <taxon>Legeriomycetaceae</taxon>
        <taxon>Smittium</taxon>
    </lineage>
</organism>
<sequence length="125" mass="13880">MQVFTPEQLSKFNGEVSTRPLYLAIDTEVYDVTAGAAFYGKGAGYNIFAGRDCARAFATNCLSQEDHFTHDLRGLSEDELKALHAWKSFFKNHQKYFKVGSVLHPSIKPELEIPGPCLKAAPKPS</sequence>
<dbReference type="Gene3D" id="3.10.120.10">
    <property type="entry name" value="Cytochrome b5-like heme/steroid binding domain"/>
    <property type="match status" value="1"/>
</dbReference>
<comment type="similarity">
    <text evidence="1">Belongs to the cytochrome b5 family. MAPR subfamily.</text>
</comment>
<dbReference type="PANTHER" id="PTHR10281:SF76">
    <property type="entry name" value="CALCUTTA CUP-RELATED"/>
    <property type="match status" value="1"/>
</dbReference>
<reference evidence="3 4" key="1">
    <citation type="journal article" date="2018" name="MBio">
        <title>Comparative Genomics Reveals the Core Gene Toolbox for the Fungus-Insect Symbiosis.</title>
        <authorList>
            <person name="Wang Y."/>
            <person name="Stata M."/>
            <person name="Wang W."/>
            <person name="Stajich J.E."/>
            <person name="White M.M."/>
            <person name="Moncalvo J.M."/>
        </authorList>
    </citation>
    <scope>NUCLEOTIDE SEQUENCE [LARGE SCALE GENOMIC DNA]</scope>
    <source>
        <strain evidence="3 4">SWE-8-4</strain>
    </source>
</reference>
<dbReference type="FunFam" id="3.10.120.10:FF:000003">
    <property type="entry name" value="membrane-associated progesterone receptor component 1"/>
    <property type="match status" value="1"/>
</dbReference>
<dbReference type="PANTHER" id="PTHR10281">
    <property type="entry name" value="MEMBRANE-ASSOCIATED PROGESTERONE RECEPTOR COMPONENT-RELATED"/>
    <property type="match status" value="1"/>
</dbReference>
<dbReference type="GO" id="GO:0020037">
    <property type="term" value="F:heme binding"/>
    <property type="evidence" value="ECO:0007669"/>
    <property type="project" value="UniProtKB-ARBA"/>
</dbReference>
<dbReference type="SMART" id="SM01117">
    <property type="entry name" value="Cyt-b5"/>
    <property type="match status" value="1"/>
</dbReference>
<dbReference type="GO" id="GO:0012505">
    <property type="term" value="C:endomembrane system"/>
    <property type="evidence" value="ECO:0007669"/>
    <property type="project" value="TreeGrafter"/>
</dbReference>
<dbReference type="InterPro" id="IPR050577">
    <property type="entry name" value="MAPR/NEUFC/NENF-like"/>
</dbReference>
<dbReference type="SUPFAM" id="SSF55856">
    <property type="entry name" value="Cytochrome b5-like heme/steroid binding domain"/>
    <property type="match status" value="1"/>
</dbReference>
<gene>
    <name evidence="3" type="ORF">BB561_005444</name>
</gene>
<evidence type="ECO:0000256" key="1">
    <source>
        <dbReference type="ARBA" id="ARBA00038357"/>
    </source>
</evidence>
<accession>A0A2T9YAE4</accession>
<proteinExistence type="inferred from homology"/>
<evidence type="ECO:0000313" key="3">
    <source>
        <dbReference type="EMBL" id="PVU89284.1"/>
    </source>
</evidence>
<evidence type="ECO:0000313" key="4">
    <source>
        <dbReference type="Proteomes" id="UP000245383"/>
    </source>
</evidence>
<dbReference type="InterPro" id="IPR036400">
    <property type="entry name" value="Cyt_B5-like_heme/steroid_sf"/>
</dbReference>
<protein>
    <recommendedName>
        <fullName evidence="2">Cytochrome b5 heme-binding domain-containing protein</fullName>
    </recommendedName>
</protein>